<protein>
    <recommendedName>
        <fullName evidence="3">HEAT repeat domain-containing protein</fullName>
    </recommendedName>
</protein>
<dbReference type="RefSeq" id="WP_145035391.1">
    <property type="nucleotide sequence ID" value="NZ_CP036347.1"/>
</dbReference>
<name>A0A517W552_9PLAN</name>
<evidence type="ECO:0000313" key="2">
    <source>
        <dbReference type="Proteomes" id="UP000320722"/>
    </source>
</evidence>
<dbReference type="AlphaFoldDB" id="A0A517W552"/>
<gene>
    <name evidence="1" type="ORF">V6x_00520</name>
</gene>
<organism evidence="1 2">
    <name type="scientific">Gimesia chilikensis</name>
    <dbReference type="NCBI Taxonomy" id="2605989"/>
    <lineage>
        <taxon>Bacteria</taxon>
        <taxon>Pseudomonadati</taxon>
        <taxon>Planctomycetota</taxon>
        <taxon>Planctomycetia</taxon>
        <taxon>Planctomycetales</taxon>
        <taxon>Planctomycetaceae</taxon>
        <taxon>Gimesia</taxon>
    </lineage>
</organism>
<proteinExistence type="predicted"/>
<dbReference type="InterPro" id="IPR016024">
    <property type="entry name" value="ARM-type_fold"/>
</dbReference>
<evidence type="ECO:0000313" key="1">
    <source>
        <dbReference type="EMBL" id="QDU00379.1"/>
    </source>
</evidence>
<sequence>MKPSKFYLKYNRSGLGCLLLIIGTPLALFLFWHLAPSSWILQLELQNQLGRMAYDTSCSAGPEAIPVLQEYLAHQNTNTRFITISATGAYIGSHQESSQPLITALCNLAFHDKSLKVRLHAISTLRQVFHPSAEIDRTVLELMNHQSEAIRFEARELLLIRIGRGIEVSPELCTICEQLKPALETAETADPDNCAVKNLKTFLEKCDAAQNE</sequence>
<dbReference type="SUPFAM" id="SSF48371">
    <property type="entry name" value="ARM repeat"/>
    <property type="match status" value="1"/>
</dbReference>
<dbReference type="Proteomes" id="UP000320722">
    <property type="component" value="Chromosome"/>
</dbReference>
<reference evidence="1 2" key="1">
    <citation type="submission" date="2019-02" db="EMBL/GenBank/DDBJ databases">
        <title>Deep-cultivation of Planctomycetes and their phenomic and genomic characterization uncovers novel biology.</title>
        <authorList>
            <person name="Wiegand S."/>
            <person name="Jogler M."/>
            <person name="Boedeker C."/>
            <person name="Pinto D."/>
            <person name="Vollmers J."/>
            <person name="Rivas-Marin E."/>
            <person name="Kohn T."/>
            <person name="Peeters S.H."/>
            <person name="Heuer A."/>
            <person name="Rast P."/>
            <person name="Oberbeckmann S."/>
            <person name="Bunk B."/>
            <person name="Jeske O."/>
            <person name="Meyerdierks A."/>
            <person name="Storesund J.E."/>
            <person name="Kallscheuer N."/>
            <person name="Luecker S."/>
            <person name="Lage O.M."/>
            <person name="Pohl T."/>
            <person name="Merkel B.J."/>
            <person name="Hornburger P."/>
            <person name="Mueller R.-W."/>
            <person name="Bruemmer F."/>
            <person name="Labrenz M."/>
            <person name="Spormann A.M."/>
            <person name="Op den Camp H."/>
            <person name="Overmann J."/>
            <person name="Amann R."/>
            <person name="Jetten M.S.M."/>
            <person name="Mascher T."/>
            <person name="Medema M.H."/>
            <person name="Devos D.P."/>
            <person name="Kaster A.-K."/>
            <person name="Ovreas L."/>
            <person name="Rohde M."/>
            <person name="Galperin M.Y."/>
            <person name="Jogler C."/>
        </authorList>
    </citation>
    <scope>NUCLEOTIDE SEQUENCE [LARGE SCALE GENOMIC DNA]</scope>
    <source>
        <strain evidence="1 2">V6</strain>
    </source>
</reference>
<dbReference type="InterPro" id="IPR011989">
    <property type="entry name" value="ARM-like"/>
</dbReference>
<dbReference type="EMBL" id="CP036347">
    <property type="protein sequence ID" value="QDU00379.1"/>
    <property type="molecule type" value="Genomic_DNA"/>
</dbReference>
<dbReference type="Gene3D" id="1.25.10.10">
    <property type="entry name" value="Leucine-rich Repeat Variant"/>
    <property type="match status" value="1"/>
</dbReference>
<accession>A0A517W552</accession>
<evidence type="ECO:0008006" key="3">
    <source>
        <dbReference type="Google" id="ProtNLM"/>
    </source>
</evidence>